<dbReference type="Proteomes" id="UP000198670">
    <property type="component" value="Unassembled WGS sequence"/>
</dbReference>
<dbReference type="EMBL" id="FOQO01000012">
    <property type="protein sequence ID" value="SFJ65838.1"/>
    <property type="molecule type" value="Genomic_DNA"/>
</dbReference>
<feature type="domain" description="Phosphoribosyltransferase" evidence="2">
    <location>
        <begin position="126"/>
        <end position="217"/>
    </location>
</feature>
<dbReference type="InterPro" id="IPR000836">
    <property type="entry name" value="PRTase_dom"/>
</dbReference>
<dbReference type="AlphaFoldDB" id="A0A1I3T3V7"/>
<dbReference type="OrthoDB" id="9779910at2"/>
<keyword evidence="4" id="KW-1185">Reference proteome</keyword>
<evidence type="ECO:0000256" key="1">
    <source>
        <dbReference type="ARBA" id="ARBA00008007"/>
    </source>
</evidence>
<dbReference type="CDD" id="cd06223">
    <property type="entry name" value="PRTases_typeI"/>
    <property type="match status" value="1"/>
</dbReference>
<protein>
    <submittedName>
        <fullName evidence="3">ComF family protein</fullName>
    </submittedName>
</protein>
<organism evidence="3 4">
    <name type="scientific">Parapedobacter indicus</name>
    <dbReference type="NCBI Taxonomy" id="1477437"/>
    <lineage>
        <taxon>Bacteria</taxon>
        <taxon>Pseudomonadati</taxon>
        <taxon>Bacteroidota</taxon>
        <taxon>Sphingobacteriia</taxon>
        <taxon>Sphingobacteriales</taxon>
        <taxon>Sphingobacteriaceae</taxon>
        <taxon>Parapedobacter</taxon>
    </lineage>
</organism>
<dbReference type="PANTHER" id="PTHR47505:SF1">
    <property type="entry name" value="DNA UTILIZATION PROTEIN YHGH"/>
    <property type="match status" value="1"/>
</dbReference>
<sequence>MINRYLTDLASLFFPETCAGCDTPLVYGEKLICTSCWYHLPFTFAHDQMATSGTGQTASFLHFVGSSRVQRIIHQLKYRNRPEIGTLLGEKYGAVLLETTPFAEAEVIVPVPLHPKKLRKRGYNQSAYFAQGLSRSMQKPTAECLTRHRATQSQTTKTRYERYKNMEAAFRLNDAAVIAGKHVLLVDDVLTTGATLEACAEALLAGGALNVNCVTIAKAL</sequence>
<proteinExistence type="inferred from homology"/>
<dbReference type="Gene3D" id="3.40.50.2020">
    <property type="match status" value="1"/>
</dbReference>
<dbReference type="InterPro" id="IPR029057">
    <property type="entry name" value="PRTase-like"/>
</dbReference>
<reference evidence="3 4" key="1">
    <citation type="submission" date="2016-10" db="EMBL/GenBank/DDBJ databases">
        <authorList>
            <person name="de Groot N.N."/>
        </authorList>
    </citation>
    <scope>NUCLEOTIDE SEQUENCE [LARGE SCALE GENOMIC DNA]</scope>
    <source>
        <strain evidence="3 4">RK1</strain>
    </source>
</reference>
<gene>
    <name evidence="3" type="ORF">SAMN05444682_11227</name>
</gene>
<evidence type="ECO:0000259" key="2">
    <source>
        <dbReference type="Pfam" id="PF00156"/>
    </source>
</evidence>
<evidence type="ECO:0000313" key="3">
    <source>
        <dbReference type="EMBL" id="SFJ65838.1"/>
    </source>
</evidence>
<comment type="similarity">
    <text evidence="1">Belongs to the ComF/GntX family.</text>
</comment>
<dbReference type="STRING" id="1477437.SAMN05444682_11227"/>
<accession>A0A1I3T3V7</accession>
<dbReference type="InterPro" id="IPR051910">
    <property type="entry name" value="ComF/GntX_DNA_util-trans"/>
</dbReference>
<dbReference type="SUPFAM" id="SSF53271">
    <property type="entry name" value="PRTase-like"/>
    <property type="match status" value="1"/>
</dbReference>
<dbReference type="PANTHER" id="PTHR47505">
    <property type="entry name" value="DNA UTILIZATION PROTEIN YHGH"/>
    <property type="match status" value="1"/>
</dbReference>
<name>A0A1I3T3V7_9SPHI</name>
<evidence type="ECO:0000313" key="4">
    <source>
        <dbReference type="Proteomes" id="UP000198670"/>
    </source>
</evidence>
<dbReference type="RefSeq" id="WP_090630547.1">
    <property type="nucleotide sequence ID" value="NZ_FOQO01000012.1"/>
</dbReference>
<dbReference type="Pfam" id="PF00156">
    <property type="entry name" value="Pribosyltran"/>
    <property type="match status" value="1"/>
</dbReference>